<evidence type="ECO:0000313" key="4">
    <source>
        <dbReference type="Proteomes" id="UP001497497"/>
    </source>
</evidence>
<gene>
    <name evidence="3" type="ORF">GSLYS_00002712001</name>
</gene>
<reference evidence="3 4" key="1">
    <citation type="submission" date="2024-04" db="EMBL/GenBank/DDBJ databases">
        <authorList>
            <consortium name="Genoscope - CEA"/>
            <person name="William W."/>
        </authorList>
    </citation>
    <scope>NUCLEOTIDE SEQUENCE [LARGE SCALE GENOMIC DNA]</scope>
</reference>
<evidence type="ECO:0000313" key="3">
    <source>
        <dbReference type="EMBL" id="CAL1528542.1"/>
    </source>
</evidence>
<evidence type="ECO:0000256" key="2">
    <source>
        <dbReference type="SAM" id="SignalP"/>
    </source>
</evidence>
<dbReference type="Proteomes" id="UP001497497">
    <property type="component" value="Unassembled WGS sequence"/>
</dbReference>
<proteinExistence type="predicted"/>
<keyword evidence="4" id="KW-1185">Reference proteome</keyword>
<keyword evidence="2" id="KW-0732">Signal</keyword>
<feature type="transmembrane region" description="Helical" evidence="1">
    <location>
        <begin position="288"/>
        <end position="313"/>
    </location>
</feature>
<name>A0AAV2H591_LYMST</name>
<feature type="chain" id="PRO_5043483442" evidence="2">
    <location>
        <begin position="21"/>
        <end position="360"/>
    </location>
</feature>
<feature type="signal peptide" evidence="2">
    <location>
        <begin position="1"/>
        <end position="20"/>
    </location>
</feature>
<protein>
    <submittedName>
        <fullName evidence="3">Uncharacterized protein</fullName>
    </submittedName>
</protein>
<keyword evidence="1" id="KW-1133">Transmembrane helix</keyword>
<accession>A0AAV2H591</accession>
<sequence length="360" mass="40003">MSLSLTLSLLVCFCSHPTQGLDDVDKKLNFFKISRSRTGYGGVTFRDIQNFYLTLCNETTLSYAFTLVNFNKLDTSVGTFPPDHDPDLYLTSYQCERNAAHYFICQRMLKMYVPEREQRWYMLRLDNTSCSTDGIKILSGVDQVFKNKHFTDITVDPGLECERQASESKTTKDSHSTLRHASVFPHSVTSSSQPITSSAPEFVFNPAFQTVTARIMASKISENPLLTPASRLPTKSLIKIPTRPTSGPQSNSIPIMTPPLSVGAARSQSPMMEGADTGRGQDKPHVPVYILAVIGTLSTSTVVLSVLTCCLIFKQRNSTGPRTFSQSKNVKQRSIDGVMYSNEYTDLHVYDTLSGTENTI</sequence>
<dbReference type="AlphaFoldDB" id="A0AAV2H591"/>
<comment type="caution">
    <text evidence="3">The sequence shown here is derived from an EMBL/GenBank/DDBJ whole genome shotgun (WGS) entry which is preliminary data.</text>
</comment>
<keyword evidence="1" id="KW-0472">Membrane</keyword>
<dbReference type="EMBL" id="CAXITT010000034">
    <property type="protein sequence ID" value="CAL1528542.1"/>
    <property type="molecule type" value="Genomic_DNA"/>
</dbReference>
<evidence type="ECO:0000256" key="1">
    <source>
        <dbReference type="SAM" id="Phobius"/>
    </source>
</evidence>
<keyword evidence="1" id="KW-0812">Transmembrane</keyword>
<organism evidence="3 4">
    <name type="scientific">Lymnaea stagnalis</name>
    <name type="common">Great pond snail</name>
    <name type="synonym">Helix stagnalis</name>
    <dbReference type="NCBI Taxonomy" id="6523"/>
    <lineage>
        <taxon>Eukaryota</taxon>
        <taxon>Metazoa</taxon>
        <taxon>Spiralia</taxon>
        <taxon>Lophotrochozoa</taxon>
        <taxon>Mollusca</taxon>
        <taxon>Gastropoda</taxon>
        <taxon>Heterobranchia</taxon>
        <taxon>Euthyneura</taxon>
        <taxon>Panpulmonata</taxon>
        <taxon>Hygrophila</taxon>
        <taxon>Lymnaeoidea</taxon>
        <taxon>Lymnaeidae</taxon>
        <taxon>Lymnaea</taxon>
    </lineage>
</organism>